<feature type="domain" description="Aminoglycoside phosphotransferase" evidence="1">
    <location>
        <begin position="97"/>
        <end position="331"/>
    </location>
</feature>
<evidence type="ECO:0000313" key="3">
    <source>
        <dbReference type="Proteomes" id="UP000310108"/>
    </source>
</evidence>
<organism evidence="2 3">
    <name type="scientific">Colletotrichum tanaceti</name>
    <dbReference type="NCBI Taxonomy" id="1306861"/>
    <lineage>
        <taxon>Eukaryota</taxon>
        <taxon>Fungi</taxon>
        <taxon>Dikarya</taxon>
        <taxon>Ascomycota</taxon>
        <taxon>Pezizomycotina</taxon>
        <taxon>Sordariomycetes</taxon>
        <taxon>Hypocreomycetidae</taxon>
        <taxon>Glomerellales</taxon>
        <taxon>Glomerellaceae</taxon>
        <taxon>Colletotrichum</taxon>
        <taxon>Colletotrichum destructivum species complex</taxon>
    </lineage>
</organism>
<proteinExistence type="predicted"/>
<dbReference type="EMBL" id="PJEX01000111">
    <property type="protein sequence ID" value="TKW55122.1"/>
    <property type="molecule type" value="Genomic_DNA"/>
</dbReference>
<dbReference type="Proteomes" id="UP000310108">
    <property type="component" value="Unassembled WGS sequence"/>
</dbReference>
<comment type="caution">
    <text evidence="2">The sequence shown here is derived from an EMBL/GenBank/DDBJ whole genome shotgun (WGS) entry which is preliminary data.</text>
</comment>
<dbReference type="AlphaFoldDB" id="A0A4U6XIE3"/>
<dbReference type="SUPFAM" id="SSF56112">
    <property type="entry name" value="Protein kinase-like (PK-like)"/>
    <property type="match status" value="1"/>
</dbReference>
<dbReference type="OrthoDB" id="2831558at2759"/>
<keyword evidence="3" id="KW-1185">Reference proteome</keyword>
<sequence>MISTLIALAKGHEGSSCHLQMNHEKYDERLAQVKRVLQKLNLKPLDILPVDYEENLPFPYNNFIYKIALSYPASPDVFPGLQPYTAKPPLQGVSSVIIRLSNPAAEGLNHDNRVENEVAALHLARKGLASFKPDMVSTVPAVYAWQPAPLSSKTADGSLGWILMDFKQGVPLDKAFQLLSSSQKVEVLGQLADIFSGIQHAPLPESLEMYGGIVVKDGKLVHGQMTTLAGGPWKTYADFWSTRLSSQLGHSESSSALQGWRPNGIREKIDNFLAADLDSILKDAGVDGTCRALVHGDLTMNNVLFDSATNKITGLVDFDFSSISHPYQEFVASFGDVGGNVIGGCGPDCTEGRLPKALLTGSFEVKDLPAEACEVWEIAKAWDAALAARNTLKPSTIAGVSVLTQLAKLEGLLCPFKLAHPVFLKKMTLEKIAEERAAAEKALVTCLGSLGF</sequence>
<dbReference type="Gene3D" id="3.90.1200.10">
    <property type="match status" value="1"/>
</dbReference>
<dbReference type="InterPro" id="IPR011009">
    <property type="entry name" value="Kinase-like_dom_sf"/>
</dbReference>
<evidence type="ECO:0000313" key="2">
    <source>
        <dbReference type="EMBL" id="TKW55122.1"/>
    </source>
</evidence>
<dbReference type="STRING" id="1306861.A0A4U6XIE3"/>
<gene>
    <name evidence="2" type="ORF">CTA1_6965</name>
</gene>
<name>A0A4U6XIE3_9PEZI</name>
<reference evidence="2 3" key="1">
    <citation type="journal article" date="2019" name="PLoS ONE">
        <title>Comparative genome analysis indicates high evolutionary potential of pathogenicity genes in Colletotrichum tanaceti.</title>
        <authorList>
            <person name="Lelwala R.V."/>
            <person name="Korhonen P.K."/>
            <person name="Young N.D."/>
            <person name="Scott J.B."/>
            <person name="Ades P.A."/>
            <person name="Gasser R.B."/>
            <person name="Taylor P.W.J."/>
        </authorList>
    </citation>
    <scope>NUCLEOTIDE SEQUENCE [LARGE SCALE GENOMIC DNA]</scope>
    <source>
        <strain evidence="2">BRIP57314</strain>
    </source>
</reference>
<dbReference type="Pfam" id="PF01636">
    <property type="entry name" value="APH"/>
    <property type="match status" value="1"/>
</dbReference>
<dbReference type="PANTHER" id="PTHR21310">
    <property type="entry name" value="AMINOGLYCOSIDE PHOSPHOTRANSFERASE-RELATED-RELATED"/>
    <property type="match status" value="1"/>
</dbReference>
<evidence type="ECO:0000259" key="1">
    <source>
        <dbReference type="Pfam" id="PF01636"/>
    </source>
</evidence>
<dbReference type="PANTHER" id="PTHR21310:SF15">
    <property type="entry name" value="AMINOGLYCOSIDE PHOSPHOTRANSFERASE DOMAIN-CONTAINING PROTEIN"/>
    <property type="match status" value="1"/>
</dbReference>
<accession>A0A4U6XIE3</accession>
<dbReference type="InterPro" id="IPR002575">
    <property type="entry name" value="Aminoglycoside_PTrfase"/>
</dbReference>
<dbReference type="InterPro" id="IPR051678">
    <property type="entry name" value="AGP_Transferase"/>
</dbReference>
<protein>
    <recommendedName>
        <fullName evidence="1">Aminoglycoside phosphotransferase domain-containing protein</fullName>
    </recommendedName>
</protein>